<feature type="region of interest" description="Disordered" evidence="3">
    <location>
        <begin position="344"/>
        <end position="457"/>
    </location>
</feature>
<dbReference type="Pfam" id="PF04818">
    <property type="entry name" value="CID"/>
    <property type="match status" value="1"/>
</dbReference>
<dbReference type="InterPro" id="IPR008942">
    <property type="entry name" value="ENTH_VHS"/>
</dbReference>
<dbReference type="PROSITE" id="PS51391">
    <property type="entry name" value="CID"/>
    <property type="match status" value="1"/>
</dbReference>
<feature type="compositionally biased region" description="Polar residues" evidence="3">
    <location>
        <begin position="344"/>
        <end position="362"/>
    </location>
</feature>
<dbReference type="InterPro" id="IPR006569">
    <property type="entry name" value="CID_dom"/>
</dbReference>
<evidence type="ECO:0000256" key="3">
    <source>
        <dbReference type="SAM" id="MobiDB-lite"/>
    </source>
</evidence>
<keyword evidence="1" id="KW-0507">mRNA processing</keyword>
<dbReference type="Proteomes" id="UP001408789">
    <property type="component" value="Unassembled WGS sequence"/>
</dbReference>
<accession>A0AAP0D4U2</accession>
<dbReference type="GO" id="GO:0005634">
    <property type="term" value="C:nucleus"/>
    <property type="evidence" value="ECO:0007669"/>
    <property type="project" value="UniProtKB-ARBA"/>
</dbReference>
<dbReference type="FunFam" id="1.25.40.90:FF:000018">
    <property type="entry name" value="ENTH/VHS family protein isoform 1"/>
    <property type="match status" value="1"/>
</dbReference>
<dbReference type="Gene3D" id="1.25.40.90">
    <property type="match status" value="1"/>
</dbReference>
<feature type="compositionally biased region" description="Pro residues" evidence="3">
    <location>
        <begin position="388"/>
        <end position="406"/>
    </location>
</feature>
<organism evidence="5 6">
    <name type="scientific">Deinandra increscens subsp. villosa</name>
    <dbReference type="NCBI Taxonomy" id="3103831"/>
    <lineage>
        <taxon>Eukaryota</taxon>
        <taxon>Viridiplantae</taxon>
        <taxon>Streptophyta</taxon>
        <taxon>Embryophyta</taxon>
        <taxon>Tracheophyta</taxon>
        <taxon>Spermatophyta</taxon>
        <taxon>Magnoliopsida</taxon>
        <taxon>eudicotyledons</taxon>
        <taxon>Gunneridae</taxon>
        <taxon>Pentapetalae</taxon>
        <taxon>asterids</taxon>
        <taxon>campanulids</taxon>
        <taxon>Asterales</taxon>
        <taxon>Asteraceae</taxon>
        <taxon>Asteroideae</taxon>
        <taxon>Heliantheae alliance</taxon>
        <taxon>Madieae</taxon>
        <taxon>Madiinae</taxon>
        <taxon>Deinandra</taxon>
    </lineage>
</organism>
<dbReference type="GO" id="GO:0000993">
    <property type="term" value="F:RNA polymerase II complex binding"/>
    <property type="evidence" value="ECO:0007669"/>
    <property type="project" value="TreeGrafter"/>
</dbReference>
<reference evidence="5 6" key="1">
    <citation type="submission" date="2024-04" db="EMBL/GenBank/DDBJ databases">
        <title>The reference genome of an endangered Asteraceae, Deinandra increscens subsp. villosa, native to the Central Coast of California.</title>
        <authorList>
            <person name="Guilliams M."/>
            <person name="Hasenstab-Lehman K."/>
            <person name="Meyer R."/>
            <person name="Mcevoy S."/>
        </authorList>
    </citation>
    <scope>NUCLEOTIDE SEQUENCE [LARGE SCALE GENOMIC DNA]</scope>
    <source>
        <tissue evidence="5">Leaf</tissue>
    </source>
</reference>
<dbReference type="AlphaFoldDB" id="A0AAP0D4U2"/>
<gene>
    <name evidence="5" type="ORF">SSX86_016100</name>
</gene>
<name>A0AAP0D4U2_9ASTR</name>
<sequence>MGGTFNPQILVEKLGKLNSSQQSIETLSHWCIFHMSKAKQVVETWGRQFRCSPRDQRVSFLYLANDILQNSRRKGSEFVGEFWKVLPGALRDVINNMGESEKNAALRLVKIWDERKVFGSRGPILKEKVVGRHLEISNRNEKRSRVKKQQSARNALDKIVSESQSIYGGQFDEDATIIKCKDTICCIEKVGKEIGGDSRSGMFLQTVLLHIGSQENGPDSIQELKGHNATLRDCIEQLSAVEASRTNLVCYIQEVLQEQEMKLDQVRNELQAAHSQSKKADNICKQLLKTGGTEQSAPVTYTQQVPVSNKSDENSKSAAEAVAAKLTASKSSAEMLSNVLSSLASESNTTGNSVKESSSSNYPPEKRAKIHNFQNRQPSMPPESSCDQPPPPPSSPPPLPPMPPMQAYPVSPFMETPGTMPYRDTTNQQPPPPPSLPGYAALSINGGGSYTQAPPPTAYRSYQMEGVFSSQPMAPMSRP</sequence>
<dbReference type="PANTHER" id="PTHR12460:SF23">
    <property type="entry name" value="ACTIN CYTOSKELETON-REGULATORY COMPLEX PROTEIN PAN1"/>
    <property type="match status" value="1"/>
</dbReference>
<feature type="domain" description="CID" evidence="4">
    <location>
        <begin position="2"/>
        <end position="141"/>
    </location>
</feature>
<evidence type="ECO:0000256" key="2">
    <source>
        <dbReference type="SAM" id="Coils"/>
    </source>
</evidence>
<dbReference type="GO" id="GO:0031124">
    <property type="term" value="P:mRNA 3'-end processing"/>
    <property type="evidence" value="ECO:0007669"/>
    <property type="project" value="TreeGrafter"/>
</dbReference>
<dbReference type="SUPFAM" id="SSF48464">
    <property type="entry name" value="ENTH/VHS domain"/>
    <property type="match status" value="1"/>
</dbReference>
<evidence type="ECO:0000256" key="1">
    <source>
        <dbReference type="ARBA" id="ARBA00022664"/>
    </source>
</evidence>
<dbReference type="SMART" id="SM00582">
    <property type="entry name" value="RPR"/>
    <property type="match status" value="1"/>
</dbReference>
<evidence type="ECO:0000313" key="6">
    <source>
        <dbReference type="Proteomes" id="UP001408789"/>
    </source>
</evidence>
<proteinExistence type="predicted"/>
<evidence type="ECO:0000313" key="5">
    <source>
        <dbReference type="EMBL" id="KAK9064718.1"/>
    </source>
</evidence>
<feature type="coiled-coil region" evidence="2">
    <location>
        <begin position="256"/>
        <end position="283"/>
    </location>
</feature>
<keyword evidence="6" id="KW-1185">Reference proteome</keyword>
<evidence type="ECO:0000259" key="4">
    <source>
        <dbReference type="PROSITE" id="PS51391"/>
    </source>
</evidence>
<dbReference type="PANTHER" id="PTHR12460">
    <property type="entry name" value="CYCLIN-DEPENDENT KINASE INHIBITOR-RELATED PROTEIN"/>
    <property type="match status" value="1"/>
</dbReference>
<dbReference type="EMBL" id="JBCNJP010000017">
    <property type="protein sequence ID" value="KAK9064718.1"/>
    <property type="molecule type" value="Genomic_DNA"/>
</dbReference>
<keyword evidence="2" id="KW-0175">Coiled coil</keyword>
<comment type="caution">
    <text evidence="5">The sequence shown here is derived from an EMBL/GenBank/DDBJ whole genome shotgun (WGS) entry which is preliminary data.</text>
</comment>
<dbReference type="CDD" id="cd16981">
    <property type="entry name" value="CID_RPRD_like"/>
    <property type="match status" value="1"/>
</dbReference>
<protein>
    <recommendedName>
        <fullName evidence="4">CID domain-containing protein</fullName>
    </recommendedName>
</protein>